<sequence>MSLLQLRATYLCLEGLLILRISTMISMCLMLLADRDESSPYAAMLAAQDVAQRCKIVFCFKAGREEEEEKVKDRRYTKQWRRHHHHPLPSSSSSRSSSLPSQSSPLVLAKPSSSPPIPSQSPQKTLTSNPNPICPQLDSSPSSQSAVSTPALSSSIAITDSSLPPPPRSLIRSKRIVLKYPSQRTGPETSSASWRLSCSASDAAP</sequence>
<evidence type="ECO:0000256" key="1">
    <source>
        <dbReference type="ARBA" id="ARBA00022980"/>
    </source>
</evidence>
<dbReference type="GO" id="GO:0005840">
    <property type="term" value="C:ribosome"/>
    <property type="evidence" value="ECO:0007669"/>
    <property type="project" value="UniProtKB-KW"/>
</dbReference>
<feature type="compositionally biased region" description="Polar residues" evidence="3">
    <location>
        <begin position="150"/>
        <end position="160"/>
    </location>
</feature>
<dbReference type="InterPro" id="IPR036967">
    <property type="entry name" value="Ribosomal_uS11_sf"/>
</dbReference>
<dbReference type="Gene3D" id="3.30.420.80">
    <property type="entry name" value="Ribosomal protein S11"/>
    <property type="match status" value="1"/>
</dbReference>
<dbReference type="GO" id="GO:1990904">
    <property type="term" value="C:ribonucleoprotein complex"/>
    <property type="evidence" value="ECO:0007669"/>
    <property type="project" value="UniProtKB-KW"/>
</dbReference>
<evidence type="ECO:0000313" key="5">
    <source>
        <dbReference type="Proteomes" id="UP000886595"/>
    </source>
</evidence>
<name>A0A8X8AVA0_BRACI</name>
<protein>
    <submittedName>
        <fullName evidence="4">Uncharacterized protein</fullName>
    </submittedName>
</protein>
<dbReference type="GO" id="GO:0003735">
    <property type="term" value="F:structural constituent of ribosome"/>
    <property type="evidence" value="ECO:0007669"/>
    <property type="project" value="InterPro"/>
</dbReference>
<dbReference type="AlphaFoldDB" id="A0A8X8AVA0"/>
<dbReference type="Proteomes" id="UP000886595">
    <property type="component" value="Unassembled WGS sequence"/>
</dbReference>
<keyword evidence="2" id="KW-0687">Ribonucleoprotein</keyword>
<reference evidence="4 5" key="1">
    <citation type="submission" date="2020-02" db="EMBL/GenBank/DDBJ databases">
        <authorList>
            <person name="Ma Q."/>
            <person name="Huang Y."/>
            <person name="Song X."/>
            <person name="Pei D."/>
        </authorList>
    </citation>
    <scope>NUCLEOTIDE SEQUENCE [LARGE SCALE GENOMIC DNA]</scope>
    <source>
        <strain evidence="4">Sxm20200214</strain>
        <tissue evidence="4">Leaf</tissue>
    </source>
</reference>
<evidence type="ECO:0000256" key="3">
    <source>
        <dbReference type="SAM" id="MobiDB-lite"/>
    </source>
</evidence>
<feature type="compositionally biased region" description="Low complexity" evidence="3">
    <location>
        <begin position="88"/>
        <end position="106"/>
    </location>
</feature>
<feature type="region of interest" description="Disordered" evidence="3">
    <location>
        <begin position="70"/>
        <end position="205"/>
    </location>
</feature>
<feature type="compositionally biased region" description="Low complexity" evidence="3">
    <location>
        <begin position="139"/>
        <end position="148"/>
    </location>
</feature>
<proteinExistence type="predicted"/>
<evidence type="ECO:0000313" key="4">
    <source>
        <dbReference type="EMBL" id="KAG2312577.1"/>
    </source>
</evidence>
<feature type="compositionally biased region" description="Basic residues" evidence="3">
    <location>
        <begin position="77"/>
        <end position="87"/>
    </location>
</feature>
<gene>
    <name evidence="4" type="ORF">Bca52824_024134</name>
</gene>
<feature type="compositionally biased region" description="Low complexity" evidence="3">
    <location>
        <begin position="190"/>
        <end position="205"/>
    </location>
</feature>
<keyword evidence="1" id="KW-0689">Ribosomal protein</keyword>
<accession>A0A8X8AVA0</accession>
<evidence type="ECO:0000256" key="2">
    <source>
        <dbReference type="ARBA" id="ARBA00023274"/>
    </source>
</evidence>
<keyword evidence="5" id="KW-1185">Reference proteome</keyword>
<comment type="caution">
    <text evidence="4">The sequence shown here is derived from an EMBL/GenBank/DDBJ whole genome shotgun (WGS) entry which is preliminary data.</text>
</comment>
<dbReference type="GO" id="GO:0006412">
    <property type="term" value="P:translation"/>
    <property type="evidence" value="ECO:0007669"/>
    <property type="project" value="InterPro"/>
</dbReference>
<dbReference type="EMBL" id="JAAMPC010000005">
    <property type="protein sequence ID" value="KAG2312577.1"/>
    <property type="molecule type" value="Genomic_DNA"/>
</dbReference>
<organism evidence="4 5">
    <name type="scientific">Brassica carinata</name>
    <name type="common">Ethiopian mustard</name>
    <name type="synonym">Abyssinian cabbage</name>
    <dbReference type="NCBI Taxonomy" id="52824"/>
    <lineage>
        <taxon>Eukaryota</taxon>
        <taxon>Viridiplantae</taxon>
        <taxon>Streptophyta</taxon>
        <taxon>Embryophyta</taxon>
        <taxon>Tracheophyta</taxon>
        <taxon>Spermatophyta</taxon>
        <taxon>Magnoliopsida</taxon>
        <taxon>eudicotyledons</taxon>
        <taxon>Gunneridae</taxon>
        <taxon>Pentapetalae</taxon>
        <taxon>rosids</taxon>
        <taxon>malvids</taxon>
        <taxon>Brassicales</taxon>
        <taxon>Brassicaceae</taxon>
        <taxon>Brassiceae</taxon>
        <taxon>Brassica</taxon>
    </lineage>
</organism>